<dbReference type="Proteomes" id="UP000463939">
    <property type="component" value="Chromosome"/>
</dbReference>
<dbReference type="EMBL" id="AP021881">
    <property type="protein sequence ID" value="BBP01988.1"/>
    <property type="molecule type" value="Genomic_DNA"/>
</dbReference>
<organism evidence="1 2">
    <name type="scientific">Sulfuriferula nivalis</name>
    <dbReference type="NCBI Taxonomy" id="2675298"/>
    <lineage>
        <taxon>Bacteria</taxon>
        <taxon>Pseudomonadati</taxon>
        <taxon>Pseudomonadota</taxon>
        <taxon>Betaproteobacteria</taxon>
        <taxon>Nitrosomonadales</taxon>
        <taxon>Sulfuricellaceae</taxon>
        <taxon>Sulfuriferula</taxon>
    </lineage>
</organism>
<dbReference type="AlphaFoldDB" id="A0A809S4N5"/>
<name>A0A809S4N5_9PROT</name>
<evidence type="ECO:0000313" key="1">
    <source>
        <dbReference type="EMBL" id="BBP01988.1"/>
    </source>
</evidence>
<reference evidence="2" key="1">
    <citation type="submission" date="2019-11" db="EMBL/GenBank/DDBJ databases">
        <title>Isolation and characterization of a novel species in the genus Sulfuriferula.</title>
        <authorList>
            <person name="Mochizuki J."/>
            <person name="Kojima H."/>
            <person name="Fukui M."/>
        </authorList>
    </citation>
    <scope>NUCLEOTIDE SEQUENCE [LARGE SCALE GENOMIC DNA]</scope>
    <source>
        <strain evidence="2">SGTM</strain>
    </source>
</reference>
<accession>A0A809S4N5</accession>
<dbReference type="KEGG" id="sniv:SFSGTM_26960"/>
<sequence>MLGLKAIIKKPRSAPPMNNIIVDELPLLLTGLDVASFPVILTTSTAMLTGIRIGKSRAMIAKTAVPMV</sequence>
<keyword evidence="2" id="KW-1185">Reference proteome</keyword>
<proteinExistence type="predicted"/>
<evidence type="ECO:0000313" key="2">
    <source>
        <dbReference type="Proteomes" id="UP000463939"/>
    </source>
</evidence>
<gene>
    <name evidence="1" type="ORF">SFSGTM_26960</name>
</gene>
<protein>
    <submittedName>
        <fullName evidence="1">Uncharacterized protein</fullName>
    </submittedName>
</protein>